<dbReference type="AlphaFoldDB" id="A0A0F9BQ09"/>
<name>A0A0F9BQ09_9ZZZZ</name>
<proteinExistence type="predicted"/>
<comment type="caution">
    <text evidence="1">The sequence shown here is derived from an EMBL/GenBank/DDBJ whole genome shotgun (WGS) entry which is preliminary data.</text>
</comment>
<reference evidence="1" key="1">
    <citation type="journal article" date="2015" name="Nature">
        <title>Complex archaea that bridge the gap between prokaryotes and eukaryotes.</title>
        <authorList>
            <person name="Spang A."/>
            <person name="Saw J.H."/>
            <person name="Jorgensen S.L."/>
            <person name="Zaremba-Niedzwiedzka K."/>
            <person name="Martijn J."/>
            <person name="Lind A.E."/>
            <person name="van Eijk R."/>
            <person name="Schleper C."/>
            <person name="Guy L."/>
            <person name="Ettema T.J."/>
        </authorList>
    </citation>
    <scope>NUCLEOTIDE SEQUENCE</scope>
</reference>
<protein>
    <submittedName>
        <fullName evidence="1">Uncharacterized protein</fullName>
    </submittedName>
</protein>
<evidence type="ECO:0000313" key="1">
    <source>
        <dbReference type="EMBL" id="KKK86451.1"/>
    </source>
</evidence>
<feature type="non-terminal residue" evidence="1">
    <location>
        <position position="1"/>
    </location>
</feature>
<sequence>KDSFLPVTNAEVTQITHAGGSRREPLVVVNLGRALLYAPTPQ</sequence>
<dbReference type="EMBL" id="LAZR01050841">
    <property type="protein sequence ID" value="KKK86451.1"/>
    <property type="molecule type" value="Genomic_DNA"/>
</dbReference>
<organism evidence="1">
    <name type="scientific">marine sediment metagenome</name>
    <dbReference type="NCBI Taxonomy" id="412755"/>
    <lineage>
        <taxon>unclassified sequences</taxon>
        <taxon>metagenomes</taxon>
        <taxon>ecological metagenomes</taxon>
    </lineage>
</organism>
<accession>A0A0F9BQ09</accession>
<gene>
    <name evidence="1" type="ORF">LCGC14_2763120</name>
</gene>